<organism evidence="3 4">
    <name type="scientific">Clavelina lepadiformis</name>
    <name type="common">Light-bulb sea squirt</name>
    <name type="synonym">Ascidia lepadiformis</name>
    <dbReference type="NCBI Taxonomy" id="159417"/>
    <lineage>
        <taxon>Eukaryota</taxon>
        <taxon>Metazoa</taxon>
        <taxon>Chordata</taxon>
        <taxon>Tunicata</taxon>
        <taxon>Ascidiacea</taxon>
        <taxon>Aplousobranchia</taxon>
        <taxon>Clavelinidae</taxon>
        <taxon>Clavelina</taxon>
    </lineage>
</organism>
<proteinExistence type="predicted"/>
<name>A0ABP0EV48_CLALP</name>
<evidence type="ECO:0000313" key="4">
    <source>
        <dbReference type="Proteomes" id="UP001642483"/>
    </source>
</evidence>
<accession>A0ABP0EV48</accession>
<dbReference type="EMBL" id="CAWYQH010000001">
    <property type="protein sequence ID" value="CAK8671202.1"/>
    <property type="molecule type" value="Genomic_DNA"/>
</dbReference>
<reference evidence="3 4" key="1">
    <citation type="submission" date="2024-02" db="EMBL/GenBank/DDBJ databases">
        <authorList>
            <person name="Daric V."/>
            <person name="Darras S."/>
        </authorList>
    </citation>
    <scope>NUCLEOTIDE SEQUENCE [LARGE SCALE GENOMIC DNA]</scope>
</reference>
<comment type="caution">
    <text evidence="3">The sequence shown here is derived from an EMBL/GenBank/DDBJ whole genome shotgun (WGS) entry which is preliminary data.</text>
</comment>
<gene>
    <name evidence="3" type="ORF">CVLEPA_LOCUS213</name>
</gene>
<feature type="compositionally biased region" description="Polar residues" evidence="1">
    <location>
        <begin position="154"/>
        <end position="164"/>
    </location>
</feature>
<evidence type="ECO:0000313" key="3">
    <source>
        <dbReference type="EMBL" id="CAK8671202.1"/>
    </source>
</evidence>
<evidence type="ECO:0000259" key="2">
    <source>
        <dbReference type="Pfam" id="PF16741"/>
    </source>
</evidence>
<protein>
    <recommendedName>
        <fullName evidence="2">mRNA-decapping enzyme C-terminal domain-containing protein</fullName>
    </recommendedName>
</protein>
<sequence length="389" mass="42177">MFERRETENTRNSTNTSNQGNRRYAARSLSLSFSNEQFHNAHKNIVNGAISVEELESPVMGKPSRRSRYHSTSEGLVRNGPSPRMPLAEESALSKLFAPVSKTVAKPDNQLATLPQFVSNFSQNLSNSNKASALSQTVISSGGLPPKPPKTLHRSQSIPSTVTMLDSGDPPRKILTDEIEATKAPFASSLPAPLMATLHENPNVAGLVKSMSVASGLAGMNRMPPAMQPVQLAATLHGTAKKDREKMLLLSPHALQPVRNRPRNVQCNNTSDTCSNTTPITATVSLSTVASPLVQNKPSTSNTKTLISPEDFEHSTTTPQKTMELRQRLLPTKEQLSLDKVQLSKVLIHLLQTDQTFVDSIHKAYIVGTEAARGDGTSTNGVPPLPVWK</sequence>
<feature type="region of interest" description="Disordered" evidence="1">
    <location>
        <begin position="57"/>
        <end position="84"/>
    </location>
</feature>
<keyword evidence="4" id="KW-1185">Reference proteome</keyword>
<dbReference type="InterPro" id="IPR031953">
    <property type="entry name" value="mRNA_decap_C"/>
</dbReference>
<dbReference type="Pfam" id="PF16741">
    <property type="entry name" value="mRNA_decap_C"/>
    <property type="match status" value="1"/>
</dbReference>
<dbReference type="Gene3D" id="6.10.140.2030">
    <property type="match status" value="1"/>
</dbReference>
<feature type="region of interest" description="Disordered" evidence="1">
    <location>
        <begin position="1"/>
        <end position="23"/>
    </location>
</feature>
<feature type="region of interest" description="Disordered" evidence="1">
    <location>
        <begin position="141"/>
        <end position="170"/>
    </location>
</feature>
<feature type="domain" description="mRNA-decapping enzyme C-terminal" evidence="2">
    <location>
        <begin position="338"/>
        <end position="368"/>
    </location>
</feature>
<dbReference type="Proteomes" id="UP001642483">
    <property type="component" value="Unassembled WGS sequence"/>
</dbReference>
<evidence type="ECO:0000256" key="1">
    <source>
        <dbReference type="SAM" id="MobiDB-lite"/>
    </source>
</evidence>